<evidence type="ECO:0000313" key="3">
    <source>
        <dbReference type="EMBL" id="MBD1388678.1"/>
    </source>
</evidence>
<dbReference type="InterPro" id="IPR013320">
    <property type="entry name" value="ConA-like_dom_sf"/>
</dbReference>
<reference evidence="3" key="1">
    <citation type="submission" date="2020-09" db="EMBL/GenBank/DDBJ databases">
        <title>A novel bacterium of genus Neiella, isolated from South China Sea.</title>
        <authorList>
            <person name="Huang H."/>
            <person name="Mo K."/>
            <person name="Hu Y."/>
        </authorList>
    </citation>
    <scope>NUCLEOTIDE SEQUENCE</scope>
    <source>
        <strain evidence="3">HB171785</strain>
    </source>
</reference>
<name>A0A8J6QU84_9GAMM</name>
<feature type="compositionally biased region" description="Polar residues" evidence="1">
    <location>
        <begin position="84"/>
        <end position="104"/>
    </location>
</feature>
<evidence type="ECO:0000256" key="1">
    <source>
        <dbReference type="SAM" id="MobiDB-lite"/>
    </source>
</evidence>
<sequence length="566" mass="61751">MNRTDQFEQIRMIADAICSQEATPEQVATLEQLLAGDQQAQQFYYQYIEMHVHMLADVGPSMEVVRRRLQVDEVVIRPNFGHQGRNQHCAQPSELGQSQPATETIESPSLSQLAARHFNKWLLLLGVFIGLLATMVTLILLQGNSDDHLAEILDNGTLRIEGFGKIEANRLYPGLYHAQQATTLALQTGERLALAKDTQLKLYNTAEIELIQGQLALQHATGNNIIFAGPQFQLHSGGGDVTIDLTGADPAVVTTAQEAHLVPKRWRPNHYWPFDSRSDRVVDYAGEASGIVGSGASKVSGIIGNGAFLFDNSAEARINVGSGGGTAPATGSFSVTDGVTIEALVVPHYDSQLKAELLHGEIDQIFRKDQHDQEHRMLLSFQNSKDTAQIKPEGITGEAIGFGMYLVGQGYHTLRMPLDGKDGRPTLADLKDGQAHHIVATYDVRTGLKAIYINGEIGAWYRYPAGSKMLSGGSGMANIGNSPNTPNSDRESYSGVIDEVAFYDFALPAHMVRQHYQSTQQQANYFNVTPNQSSLPQALIIPLPAHHRITIDPVTGLVSDVKPASE</sequence>
<evidence type="ECO:0000313" key="4">
    <source>
        <dbReference type="Proteomes" id="UP000638014"/>
    </source>
</evidence>
<keyword evidence="2" id="KW-1133">Transmembrane helix</keyword>
<keyword evidence="2" id="KW-0472">Membrane</keyword>
<feature type="region of interest" description="Disordered" evidence="1">
    <location>
        <begin position="82"/>
        <end position="104"/>
    </location>
</feature>
<protein>
    <submittedName>
        <fullName evidence="3">LamG domain-containing protein</fullName>
    </submittedName>
</protein>
<accession>A0A8J6QU84</accession>
<dbReference type="AlphaFoldDB" id="A0A8J6QU84"/>
<proteinExistence type="predicted"/>
<dbReference type="Pfam" id="PF13385">
    <property type="entry name" value="Laminin_G_3"/>
    <property type="match status" value="1"/>
</dbReference>
<organism evidence="3 4">
    <name type="scientific">Neiella litorisoli</name>
    <dbReference type="NCBI Taxonomy" id="2771431"/>
    <lineage>
        <taxon>Bacteria</taxon>
        <taxon>Pseudomonadati</taxon>
        <taxon>Pseudomonadota</taxon>
        <taxon>Gammaproteobacteria</taxon>
        <taxon>Alteromonadales</taxon>
        <taxon>Echinimonadaceae</taxon>
        <taxon>Neiella</taxon>
    </lineage>
</organism>
<feature type="transmembrane region" description="Helical" evidence="2">
    <location>
        <begin position="121"/>
        <end position="141"/>
    </location>
</feature>
<comment type="caution">
    <text evidence="3">The sequence shown here is derived from an EMBL/GenBank/DDBJ whole genome shotgun (WGS) entry which is preliminary data.</text>
</comment>
<evidence type="ECO:0000256" key="2">
    <source>
        <dbReference type="SAM" id="Phobius"/>
    </source>
</evidence>
<dbReference type="EMBL" id="JACXAF010000004">
    <property type="protein sequence ID" value="MBD1388678.1"/>
    <property type="molecule type" value="Genomic_DNA"/>
</dbReference>
<dbReference type="SUPFAM" id="SSF49899">
    <property type="entry name" value="Concanavalin A-like lectins/glucanases"/>
    <property type="match status" value="1"/>
</dbReference>
<keyword evidence="4" id="KW-1185">Reference proteome</keyword>
<gene>
    <name evidence="3" type="ORF">IC617_04480</name>
</gene>
<dbReference type="Proteomes" id="UP000638014">
    <property type="component" value="Unassembled WGS sequence"/>
</dbReference>
<keyword evidence="2" id="KW-0812">Transmembrane</keyword>
<dbReference type="Gene3D" id="2.60.120.200">
    <property type="match status" value="1"/>
</dbReference>
<dbReference type="RefSeq" id="WP_191143785.1">
    <property type="nucleotide sequence ID" value="NZ_JACXAF010000004.1"/>
</dbReference>